<dbReference type="Proteomes" id="UP000827092">
    <property type="component" value="Unassembled WGS sequence"/>
</dbReference>
<proteinExistence type="predicted"/>
<gene>
    <name evidence="1" type="ORF">JTE90_027076</name>
</gene>
<evidence type="ECO:0000313" key="2">
    <source>
        <dbReference type="Proteomes" id="UP000827092"/>
    </source>
</evidence>
<dbReference type="AlphaFoldDB" id="A0AAV6UNQ5"/>
<protein>
    <submittedName>
        <fullName evidence="1">Uncharacterized protein</fullName>
    </submittedName>
</protein>
<organism evidence="1 2">
    <name type="scientific">Oedothorax gibbosus</name>
    <dbReference type="NCBI Taxonomy" id="931172"/>
    <lineage>
        <taxon>Eukaryota</taxon>
        <taxon>Metazoa</taxon>
        <taxon>Ecdysozoa</taxon>
        <taxon>Arthropoda</taxon>
        <taxon>Chelicerata</taxon>
        <taxon>Arachnida</taxon>
        <taxon>Araneae</taxon>
        <taxon>Araneomorphae</taxon>
        <taxon>Entelegynae</taxon>
        <taxon>Araneoidea</taxon>
        <taxon>Linyphiidae</taxon>
        <taxon>Erigoninae</taxon>
        <taxon>Oedothorax</taxon>
    </lineage>
</organism>
<keyword evidence="2" id="KW-1185">Reference proteome</keyword>
<dbReference type="EMBL" id="JAFNEN010000313">
    <property type="protein sequence ID" value="KAG8186082.1"/>
    <property type="molecule type" value="Genomic_DNA"/>
</dbReference>
<evidence type="ECO:0000313" key="1">
    <source>
        <dbReference type="EMBL" id="KAG8186082.1"/>
    </source>
</evidence>
<name>A0AAV6UNQ5_9ARAC</name>
<reference evidence="1 2" key="1">
    <citation type="journal article" date="2022" name="Nat. Ecol. Evol.">
        <title>A masculinizing supergene underlies an exaggerated male reproductive morph in a spider.</title>
        <authorList>
            <person name="Hendrickx F."/>
            <person name="De Corte Z."/>
            <person name="Sonet G."/>
            <person name="Van Belleghem S.M."/>
            <person name="Kostlbacher S."/>
            <person name="Vangestel C."/>
        </authorList>
    </citation>
    <scope>NUCLEOTIDE SEQUENCE [LARGE SCALE GENOMIC DNA]</scope>
    <source>
        <strain evidence="1">W744_W776</strain>
    </source>
</reference>
<accession>A0AAV6UNQ5</accession>
<comment type="caution">
    <text evidence="1">The sequence shown here is derived from an EMBL/GenBank/DDBJ whole genome shotgun (WGS) entry which is preliminary data.</text>
</comment>
<sequence>MEPIEFQKFTTEGYFTIRRSDKFWSGIWSDMTIEQTLMKNRKSSGGLTRGRGITDSLLTRLTMGLAALKSDEVENYCSCLSATTDQHIDTRRSRIRRDDSEATKLSGFPITILFPTVPI</sequence>